<feature type="signal peptide" evidence="9">
    <location>
        <begin position="1"/>
        <end position="23"/>
    </location>
</feature>
<keyword evidence="9" id="KW-0732">Signal</keyword>
<evidence type="ECO:0000256" key="3">
    <source>
        <dbReference type="ARBA" id="ARBA00022512"/>
    </source>
</evidence>
<sequence length="346" mass="37095">MQGLLHAIMFLLIFLFALPFSLCIRLRAGLQSNSLNVMDYGAVGDGQTDDSPAFLKAWGDLCGASEGTATLNIPKEKTFLLKPLTFSGPCNSSNINFQIEGKLVAPNMGSWSGDKSMWISFDHVEGLVVNGGGSIDGQGSAWWNACGNEDCERPTALHFNQCHGLHLSDLSHLDSPKNHISLKSCNNVHIVNLHVTAPKESPNTDGIDISESADIHIDDSGGSGYARNITFEKIIVEDCENPIIIDQQYDASVESNKESAVEISEVTYKDVHGSSADEKAIHLQCCESVGCTSITLDQINITSSDAGKQTYSVCNNVQGTATATNPNVPCLKEGTSTAEPPIGFPF</sequence>
<keyword evidence="6 8" id="KW-0326">Glycosidase</keyword>
<name>A0A978VS67_ZIZJJ</name>
<evidence type="ECO:0000256" key="4">
    <source>
        <dbReference type="ARBA" id="ARBA00022525"/>
    </source>
</evidence>
<evidence type="ECO:0000256" key="5">
    <source>
        <dbReference type="ARBA" id="ARBA00022801"/>
    </source>
</evidence>
<protein>
    <recommendedName>
        <fullName evidence="12">Polygalacturonase At3g15720</fullName>
    </recommendedName>
</protein>
<evidence type="ECO:0000313" key="11">
    <source>
        <dbReference type="Proteomes" id="UP000813462"/>
    </source>
</evidence>
<evidence type="ECO:0000313" key="10">
    <source>
        <dbReference type="EMBL" id="KAH7538392.1"/>
    </source>
</evidence>
<dbReference type="AlphaFoldDB" id="A0A978VS67"/>
<dbReference type="InterPro" id="IPR012334">
    <property type="entry name" value="Pectin_lyas_fold"/>
</dbReference>
<proteinExistence type="inferred from homology"/>
<evidence type="ECO:0008006" key="12">
    <source>
        <dbReference type="Google" id="ProtNLM"/>
    </source>
</evidence>
<evidence type="ECO:0000256" key="8">
    <source>
        <dbReference type="RuleBase" id="RU361169"/>
    </source>
</evidence>
<dbReference type="GO" id="GO:0005975">
    <property type="term" value="P:carbohydrate metabolic process"/>
    <property type="evidence" value="ECO:0007669"/>
    <property type="project" value="InterPro"/>
</dbReference>
<feature type="chain" id="PRO_5037725860" description="Polygalacturonase At3g15720" evidence="9">
    <location>
        <begin position="24"/>
        <end position="346"/>
    </location>
</feature>
<keyword evidence="4" id="KW-0964">Secreted</keyword>
<dbReference type="Gene3D" id="2.160.20.10">
    <property type="entry name" value="Single-stranded right-handed beta-helix, Pectin lyase-like"/>
    <property type="match status" value="2"/>
</dbReference>
<dbReference type="Pfam" id="PF00295">
    <property type="entry name" value="Glyco_hydro_28"/>
    <property type="match status" value="2"/>
</dbReference>
<dbReference type="SUPFAM" id="SSF51126">
    <property type="entry name" value="Pectin lyase-like"/>
    <property type="match status" value="1"/>
</dbReference>
<comment type="similarity">
    <text evidence="2 8">Belongs to the glycosyl hydrolase 28 family.</text>
</comment>
<comment type="subcellular location">
    <subcellularLocation>
        <location evidence="1">Secreted</location>
        <location evidence="1">Cell wall</location>
    </subcellularLocation>
</comment>
<dbReference type="EMBL" id="JAEACU010000003">
    <property type="protein sequence ID" value="KAH7538392.1"/>
    <property type="molecule type" value="Genomic_DNA"/>
</dbReference>
<dbReference type="GO" id="GO:0071555">
    <property type="term" value="P:cell wall organization"/>
    <property type="evidence" value="ECO:0007669"/>
    <property type="project" value="UniProtKB-KW"/>
</dbReference>
<accession>A0A978VS67</accession>
<comment type="caution">
    <text evidence="10">The sequence shown here is derived from an EMBL/GenBank/DDBJ whole genome shotgun (WGS) entry which is preliminary data.</text>
</comment>
<evidence type="ECO:0000256" key="9">
    <source>
        <dbReference type="SAM" id="SignalP"/>
    </source>
</evidence>
<evidence type="ECO:0000256" key="2">
    <source>
        <dbReference type="ARBA" id="ARBA00008834"/>
    </source>
</evidence>
<dbReference type="InterPro" id="IPR000743">
    <property type="entry name" value="Glyco_hydro_28"/>
</dbReference>
<dbReference type="PANTHER" id="PTHR31375">
    <property type="match status" value="1"/>
</dbReference>
<dbReference type="Proteomes" id="UP000813462">
    <property type="component" value="Unassembled WGS sequence"/>
</dbReference>
<keyword evidence="3" id="KW-0134">Cell wall</keyword>
<evidence type="ECO:0000256" key="7">
    <source>
        <dbReference type="ARBA" id="ARBA00023316"/>
    </source>
</evidence>
<evidence type="ECO:0000256" key="1">
    <source>
        <dbReference type="ARBA" id="ARBA00004191"/>
    </source>
</evidence>
<keyword evidence="7" id="KW-0961">Cell wall biogenesis/degradation</keyword>
<organism evidence="10 11">
    <name type="scientific">Ziziphus jujuba var. spinosa</name>
    <dbReference type="NCBI Taxonomy" id="714518"/>
    <lineage>
        <taxon>Eukaryota</taxon>
        <taxon>Viridiplantae</taxon>
        <taxon>Streptophyta</taxon>
        <taxon>Embryophyta</taxon>
        <taxon>Tracheophyta</taxon>
        <taxon>Spermatophyta</taxon>
        <taxon>Magnoliopsida</taxon>
        <taxon>eudicotyledons</taxon>
        <taxon>Gunneridae</taxon>
        <taxon>Pentapetalae</taxon>
        <taxon>rosids</taxon>
        <taxon>fabids</taxon>
        <taxon>Rosales</taxon>
        <taxon>Rhamnaceae</taxon>
        <taxon>Paliureae</taxon>
        <taxon>Ziziphus</taxon>
    </lineage>
</organism>
<reference evidence="10" key="1">
    <citation type="journal article" date="2021" name="Front. Plant Sci.">
        <title>Chromosome-Scale Genome Assembly for Chinese Sour Jujube and Insights Into Its Genome Evolution and Domestication Signature.</title>
        <authorList>
            <person name="Shen L.-Y."/>
            <person name="Luo H."/>
            <person name="Wang X.-L."/>
            <person name="Wang X.-M."/>
            <person name="Qiu X.-J."/>
            <person name="Liu H."/>
            <person name="Zhou S.-S."/>
            <person name="Jia K.-H."/>
            <person name="Nie S."/>
            <person name="Bao Y.-T."/>
            <person name="Zhang R.-G."/>
            <person name="Yun Q.-Z."/>
            <person name="Chai Y.-H."/>
            <person name="Lu J.-Y."/>
            <person name="Li Y."/>
            <person name="Zhao S.-W."/>
            <person name="Mao J.-F."/>
            <person name="Jia S.-G."/>
            <person name="Mao Y.-M."/>
        </authorList>
    </citation>
    <scope>NUCLEOTIDE SEQUENCE</scope>
    <source>
        <strain evidence="10">AT0</strain>
        <tissue evidence="10">Leaf</tissue>
    </source>
</reference>
<dbReference type="InterPro" id="IPR011050">
    <property type="entry name" value="Pectin_lyase_fold/virulence"/>
</dbReference>
<gene>
    <name evidence="10" type="ORF">FEM48_Zijuj03G0194700</name>
</gene>
<dbReference type="GO" id="GO:0004650">
    <property type="term" value="F:polygalacturonase activity"/>
    <property type="evidence" value="ECO:0007669"/>
    <property type="project" value="InterPro"/>
</dbReference>
<evidence type="ECO:0000256" key="6">
    <source>
        <dbReference type="ARBA" id="ARBA00023295"/>
    </source>
</evidence>
<keyword evidence="5 8" id="KW-0378">Hydrolase</keyword>